<dbReference type="Gene3D" id="3.30.70.330">
    <property type="match status" value="2"/>
</dbReference>
<feature type="domain" description="RRM" evidence="4">
    <location>
        <begin position="7"/>
        <end position="87"/>
    </location>
</feature>
<feature type="region of interest" description="Disordered" evidence="3">
    <location>
        <begin position="463"/>
        <end position="621"/>
    </location>
</feature>
<feature type="compositionally biased region" description="Polar residues" evidence="3">
    <location>
        <begin position="338"/>
        <end position="353"/>
    </location>
</feature>
<proteinExistence type="predicted"/>
<dbReference type="Proteomes" id="UP001165080">
    <property type="component" value="Unassembled WGS sequence"/>
</dbReference>
<feature type="compositionally biased region" description="Low complexity" evidence="3">
    <location>
        <begin position="409"/>
        <end position="418"/>
    </location>
</feature>
<dbReference type="PANTHER" id="PTHR23189">
    <property type="entry name" value="RNA RECOGNITION MOTIF-CONTAINING"/>
    <property type="match status" value="1"/>
</dbReference>
<dbReference type="EMBL" id="BRXU01000005">
    <property type="protein sequence ID" value="GLC51921.1"/>
    <property type="molecule type" value="Genomic_DNA"/>
</dbReference>
<dbReference type="InterPro" id="IPR012677">
    <property type="entry name" value="Nucleotide-bd_a/b_plait_sf"/>
</dbReference>
<dbReference type="GO" id="GO:0003723">
    <property type="term" value="F:RNA binding"/>
    <property type="evidence" value="ECO:0007669"/>
    <property type="project" value="UniProtKB-UniRule"/>
</dbReference>
<dbReference type="Pfam" id="PF00076">
    <property type="entry name" value="RRM_1"/>
    <property type="match status" value="2"/>
</dbReference>
<name>A0A9W6BI38_9CHLO</name>
<evidence type="ECO:0000256" key="1">
    <source>
        <dbReference type="ARBA" id="ARBA00022884"/>
    </source>
</evidence>
<dbReference type="PROSITE" id="PS50102">
    <property type="entry name" value="RRM"/>
    <property type="match status" value="2"/>
</dbReference>
<dbReference type="CDD" id="cd00590">
    <property type="entry name" value="RRM_SF"/>
    <property type="match status" value="1"/>
</dbReference>
<evidence type="ECO:0000256" key="2">
    <source>
        <dbReference type="PROSITE-ProRule" id="PRU00176"/>
    </source>
</evidence>
<feature type="region of interest" description="Disordered" evidence="3">
    <location>
        <begin position="263"/>
        <end position="450"/>
    </location>
</feature>
<feature type="compositionally biased region" description="Low complexity" evidence="3">
    <location>
        <begin position="593"/>
        <end position="621"/>
    </location>
</feature>
<dbReference type="InterPro" id="IPR035979">
    <property type="entry name" value="RBD_domain_sf"/>
</dbReference>
<keyword evidence="6" id="KW-1185">Reference proteome</keyword>
<feature type="domain" description="RRM" evidence="4">
    <location>
        <begin position="89"/>
        <end position="171"/>
    </location>
</feature>
<evidence type="ECO:0000256" key="3">
    <source>
        <dbReference type="SAM" id="MobiDB-lite"/>
    </source>
</evidence>
<protein>
    <submittedName>
        <fullName evidence="5">Paraspeckle component 1</fullName>
    </submittedName>
</protein>
<dbReference type="InterPro" id="IPR000504">
    <property type="entry name" value="RRM_dom"/>
</dbReference>
<gene>
    <name evidence="5" type="primary">PLEST003623</name>
    <name evidence="5" type="ORF">PLESTB_000563200</name>
</gene>
<feature type="compositionally biased region" description="Low complexity" evidence="3">
    <location>
        <begin position="465"/>
        <end position="533"/>
    </location>
</feature>
<dbReference type="OrthoDB" id="410044at2759"/>
<feature type="compositionally biased region" description="Basic and acidic residues" evidence="3">
    <location>
        <begin position="318"/>
        <end position="327"/>
    </location>
</feature>
<sequence length="621" mass="65880">MSLWGCEELYVTGLPADVTEPELRGLFGTHGTVKEAVIVNKKGPSGPNAPQSCIVRMGNHADAVKAKKALNKYDWMGKQISVKWSHNQRVLWVTNLHESVTNEVLQSAFSQFGGVSKAVVACDAPNNTSRGWGFVAFDNKRFAVKAIEAVRQRPFLVGAGLKPVVADWARNEEILEGFSEEVRSGHKGPPPGPLLLENAARFPPQHSKEDMQGGRMLALRAEYEELRRLLKARLLEAENQIMITGNAPRLAHMLMSDPFFGPPPPGYMHPPPPRPPMGPPPPQHGHMGPPPPMGPPPMGPPQPYNYPPPAPAGIHGAIKRDAGESFHHVPPPNKRVMTGNQSERFNPNPNMQQKAEPHQQPPGQPQQRPSAAFVRGGELHTVNQGGNQGGELGAPQHQHQGAHPEGSTAPPAAGAKPPGSHDHGGIGFSGPASPPGGAGQAKAPASAQAPYAYDGRAPYTAYQTSYAPQQQSGQAPGAAAPAQAAPAAYGAGAPPSYQQQQPPPAQQQQYGAYGASAASGSGPQAPYQQQPPANAYPPPADQQQPQQQQYSYGAYNGYSNYYQQQPAPQTAQAQSYPGGPAPTGPAAQPPPQQSYGAPQQQQQMYGAPPQGQPQAGQGYYS</sequence>
<evidence type="ECO:0000313" key="5">
    <source>
        <dbReference type="EMBL" id="GLC51921.1"/>
    </source>
</evidence>
<feature type="compositionally biased region" description="Low complexity" evidence="3">
    <location>
        <begin position="440"/>
        <end position="450"/>
    </location>
</feature>
<feature type="compositionally biased region" description="Pro residues" evidence="3">
    <location>
        <begin position="263"/>
        <end position="311"/>
    </location>
</feature>
<keyword evidence="1 2" id="KW-0694">RNA-binding</keyword>
<evidence type="ECO:0000313" key="6">
    <source>
        <dbReference type="Proteomes" id="UP001165080"/>
    </source>
</evidence>
<evidence type="ECO:0000259" key="4">
    <source>
        <dbReference type="PROSITE" id="PS50102"/>
    </source>
</evidence>
<dbReference type="SMART" id="SM00360">
    <property type="entry name" value="RRM"/>
    <property type="match status" value="2"/>
</dbReference>
<dbReference type="SUPFAM" id="SSF54928">
    <property type="entry name" value="RNA-binding domain, RBD"/>
    <property type="match status" value="1"/>
</dbReference>
<dbReference type="AlphaFoldDB" id="A0A9W6BI38"/>
<reference evidence="5 6" key="1">
    <citation type="journal article" date="2023" name="Commun. Biol.">
        <title>Reorganization of the ancestral sex-determining regions during the evolution of trioecy in Pleodorina starrii.</title>
        <authorList>
            <person name="Takahashi K."/>
            <person name="Suzuki S."/>
            <person name="Kawai-Toyooka H."/>
            <person name="Yamamoto K."/>
            <person name="Hamaji T."/>
            <person name="Ootsuki R."/>
            <person name="Yamaguchi H."/>
            <person name="Kawachi M."/>
            <person name="Higashiyama T."/>
            <person name="Nozaki H."/>
        </authorList>
    </citation>
    <scope>NUCLEOTIDE SEQUENCE [LARGE SCALE GENOMIC DNA]</scope>
    <source>
        <strain evidence="5 6">NIES-4479</strain>
    </source>
</reference>
<accession>A0A9W6BI38</accession>
<comment type="caution">
    <text evidence="5">The sequence shown here is derived from an EMBL/GenBank/DDBJ whole genome shotgun (WGS) entry which is preliminary data.</text>
</comment>
<feature type="compositionally biased region" description="Pro residues" evidence="3">
    <location>
        <begin position="579"/>
        <end position="592"/>
    </location>
</feature>
<feature type="compositionally biased region" description="Low complexity" evidence="3">
    <location>
        <begin position="541"/>
        <end position="578"/>
    </location>
</feature>
<organism evidence="5 6">
    <name type="scientific">Pleodorina starrii</name>
    <dbReference type="NCBI Taxonomy" id="330485"/>
    <lineage>
        <taxon>Eukaryota</taxon>
        <taxon>Viridiplantae</taxon>
        <taxon>Chlorophyta</taxon>
        <taxon>core chlorophytes</taxon>
        <taxon>Chlorophyceae</taxon>
        <taxon>CS clade</taxon>
        <taxon>Chlamydomonadales</taxon>
        <taxon>Volvocaceae</taxon>
        <taxon>Pleodorina</taxon>
    </lineage>
</organism>